<dbReference type="Proteomes" id="UP000527324">
    <property type="component" value="Unassembled WGS sequence"/>
</dbReference>
<evidence type="ECO:0000313" key="4">
    <source>
        <dbReference type="Proteomes" id="UP000527324"/>
    </source>
</evidence>
<feature type="compositionally biased region" description="Polar residues" evidence="1">
    <location>
        <begin position="146"/>
        <end position="156"/>
    </location>
</feature>
<dbReference type="AlphaFoldDB" id="A0A7W9C953"/>
<evidence type="ECO:0000313" key="3">
    <source>
        <dbReference type="EMBL" id="MBB5741245.1"/>
    </source>
</evidence>
<evidence type="ECO:0000259" key="2">
    <source>
        <dbReference type="Pfam" id="PF13643"/>
    </source>
</evidence>
<gene>
    <name evidence="3" type="ORF">GGQ93_002984</name>
</gene>
<dbReference type="InterPro" id="IPR025285">
    <property type="entry name" value="DUF4145"/>
</dbReference>
<feature type="domain" description="DUF4145" evidence="2">
    <location>
        <begin position="22"/>
        <end position="95"/>
    </location>
</feature>
<keyword evidence="4" id="KW-1185">Reference proteome</keyword>
<dbReference type="RefSeq" id="WP_183218044.1">
    <property type="nucleotide sequence ID" value="NZ_JACHOQ010000012.1"/>
</dbReference>
<comment type="caution">
    <text evidence="3">The sequence shown here is derived from an EMBL/GenBank/DDBJ whole genome shotgun (WGS) entry which is preliminary data.</text>
</comment>
<protein>
    <recommendedName>
        <fullName evidence="2">DUF4145 domain-containing protein</fullName>
    </recommendedName>
</protein>
<feature type="region of interest" description="Disordered" evidence="1">
    <location>
        <begin position="144"/>
        <end position="163"/>
    </location>
</feature>
<reference evidence="3 4" key="1">
    <citation type="submission" date="2020-08" db="EMBL/GenBank/DDBJ databases">
        <title>Genomic Encyclopedia of Type Strains, Phase IV (KMG-IV): sequencing the most valuable type-strain genomes for metagenomic binning, comparative biology and taxonomic classification.</title>
        <authorList>
            <person name="Goeker M."/>
        </authorList>
    </citation>
    <scope>NUCLEOTIDE SEQUENCE [LARGE SCALE GENOMIC DNA]</scope>
    <source>
        <strain evidence="3 4">DSM 4731</strain>
    </source>
</reference>
<evidence type="ECO:0000256" key="1">
    <source>
        <dbReference type="SAM" id="MobiDB-lite"/>
    </source>
</evidence>
<name>A0A7W9C953_9CAUL</name>
<dbReference type="EMBL" id="JACHOQ010000012">
    <property type="protein sequence ID" value="MBB5741245.1"/>
    <property type="molecule type" value="Genomic_DNA"/>
</dbReference>
<proteinExistence type="predicted"/>
<organism evidence="3 4">
    <name type="scientific">Brevundimonas aurantiaca</name>
    <dbReference type="NCBI Taxonomy" id="74316"/>
    <lineage>
        <taxon>Bacteria</taxon>
        <taxon>Pseudomonadati</taxon>
        <taxon>Pseudomonadota</taxon>
        <taxon>Alphaproteobacteria</taxon>
        <taxon>Caulobacterales</taxon>
        <taxon>Caulobacteraceae</taxon>
        <taxon>Brevundimonas</taxon>
    </lineage>
</organism>
<accession>A0A7W9C953</accession>
<dbReference type="Pfam" id="PF13643">
    <property type="entry name" value="DUF4145"/>
    <property type="match status" value="1"/>
</dbReference>
<sequence length="163" mass="17573">MQKFDVQPNADLPDHIKADVAEAAAIAAVSPRGAAALLRLAIERLCIHLGKNGKIDAMIGQLVTDGLNVRVKQALDVVRVTGNDAVHPGTISFGDDPATVTTLFKMVNLIAEKMISEPKHVEEAFAALPPEKLKWIEERDKGALRKQQQFATPSTANDEKSDG</sequence>